<reference evidence="2 3" key="1">
    <citation type="submission" date="2014-06" db="EMBL/GenBank/DDBJ databases">
        <title>Whole Genome Sequences of Three Symbiotic Endozoicomonas Bacteria.</title>
        <authorList>
            <person name="Neave M.J."/>
            <person name="Apprill A."/>
            <person name="Voolstra C.R."/>
        </authorList>
    </citation>
    <scope>NUCLEOTIDE SEQUENCE [LARGE SCALE GENOMIC DNA]</scope>
    <source>
        <strain evidence="2 3">DSM 22380</strain>
    </source>
</reference>
<organism evidence="2 3">
    <name type="scientific">Endozoicomonas elysicola</name>
    <dbReference type="NCBI Taxonomy" id="305900"/>
    <lineage>
        <taxon>Bacteria</taxon>
        <taxon>Pseudomonadati</taxon>
        <taxon>Pseudomonadota</taxon>
        <taxon>Gammaproteobacteria</taxon>
        <taxon>Oceanospirillales</taxon>
        <taxon>Endozoicomonadaceae</taxon>
        <taxon>Endozoicomonas</taxon>
    </lineage>
</organism>
<feature type="transmembrane region" description="Helical" evidence="1">
    <location>
        <begin position="20"/>
        <end position="42"/>
    </location>
</feature>
<keyword evidence="1" id="KW-1133">Transmembrane helix</keyword>
<keyword evidence="3" id="KW-1185">Reference proteome</keyword>
<gene>
    <name evidence="2" type="ORF">GV64_09495</name>
</gene>
<dbReference type="EMBL" id="JOJP01000001">
    <property type="protein sequence ID" value="KEI70939.1"/>
    <property type="molecule type" value="Genomic_DNA"/>
</dbReference>
<dbReference type="AlphaFoldDB" id="A0A081K9W3"/>
<dbReference type="Proteomes" id="UP000027997">
    <property type="component" value="Unassembled WGS sequence"/>
</dbReference>
<keyword evidence="1" id="KW-0812">Transmembrane</keyword>
<protein>
    <submittedName>
        <fullName evidence="2">Uncharacterized protein</fullName>
    </submittedName>
</protein>
<evidence type="ECO:0000313" key="2">
    <source>
        <dbReference type="EMBL" id="KEI70939.1"/>
    </source>
</evidence>
<accession>A0A081K9W3</accession>
<evidence type="ECO:0000313" key="3">
    <source>
        <dbReference type="Proteomes" id="UP000027997"/>
    </source>
</evidence>
<sequence>MLEPVSVALRQYSFIRVERLIKIDLLPMKMVICIPLLFFLLFKKASEIHMLQILHHRHRRSLSVAFMVMMLLSVLQFCLMSVAEAQVTHHQGESFSDYVVTAELSHAGSAENAESLHDCCAIDAKPTVAMEAACPDCENDSEVLQTSAGPDLKPLFSLLYIVVQEVLNQTTNVRFWQQFTEPDILSSLPDIYLANVSFLE</sequence>
<evidence type="ECO:0000256" key="1">
    <source>
        <dbReference type="SAM" id="Phobius"/>
    </source>
</evidence>
<dbReference type="STRING" id="305900.GV64_09495"/>
<comment type="caution">
    <text evidence="2">The sequence shown here is derived from an EMBL/GenBank/DDBJ whole genome shotgun (WGS) entry which is preliminary data.</text>
</comment>
<name>A0A081K9W3_9GAMM</name>
<proteinExistence type="predicted"/>
<feature type="transmembrane region" description="Helical" evidence="1">
    <location>
        <begin position="62"/>
        <end position="83"/>
    </location>
</feature>
<keyword evidence="1" id="KW-0472">Membrane</keyword>